<accession>A0ABR2Z6Z9</accession>
<feature type="compositionally biased region" description="Polar residues" evidence="1">
    <location>
        <begin position="33"/>
        <end position="44"/>
    </location>
</feature>
<feature type="compositionally biased region" description="Polar residues" evidence="1">
    <location>
        <begin position="327"/>
        <end position="345"/>
    </location>
</feature>
<dbReference type="Proteomes" id="UP001437256">
    <property type="component" value="Unassembled WGS sequence"/>
</dbReference>
<comment type="caution">
    <text evidence="2">The sequence shown here is derived from an EMBL/GenBank/DDBJ whole genome shotgun (WGS) entry which is preliminary data.</text>
</comment>
<dbReference type="EMBL" id="JBBXMP010000735">
    <property type="protein sequence ID" value="KAL0057035.1"/>
    <property type="molecule type" value="Genomic_DNA"/>
</dbReference>
<keyword evidence="3" id="KW-1185">Reference proteome</keyword>
<feature type="compositionally biased region" description="Acidic residues" evidence="1">
    <location>
        <begin position="375"/>
        <end position="386"/>
    </location>
</feature>
<evidence type="ECO:0000256" key="1">
    <source>
        <dbReference type="SAM" id="MobiDB-lite"/>
    </source>
</evidence>
<sequence>MVTSGEDARRTSFSGPPHTDDTHHQPTTPADALTSNSNDNTSQDRFNRDAPPHTSIANSTILGEEEDESSFSDLPELRPLGRSLTLFKVKPETASRDSNALRATLRAFYKYARNDTLVARRRQALEFATQFFKNPELLDLKTLDRSICRRNFVYANKLLDQLLGENLRFPLTASKARELKLLPGAGVLSVDPIYVIKVSHQLEAMGQAALRSFKRAGQQLPEVPTWPQEAGSAGIEFLLENDFEIMGITYRAQVEHYMNTLCELHDFGTGESKLLDILCETEPNPYVPTNSRRRDNSPPRSFATDSISNSVWNRRQDALAPDIRGTASYSHSSRPPGSYSLPQQSRRVREMWKDGDDSDHSGSAVTKRKGRGGDPEDDPSDSSDDEGNGRRPRRRGTDRRGERAPRASDTHPSSNSYLKDLVSKFRFDMKLKFENVPTWDGNTENIMQWINEVNDLARHNDEVRIQLGSIVPRRLTSTAKRWYYSLPREHRSDLEKDWRFLREEIAGFYMNWKWSEEVRRKATRATYREPGH</sequence>
<feature type="compositionally biased region" description="Basic and acidic residues" evidence="1">
    <location>
        <begin position="398"/>
        <end position="409"/>
    </location>
</feature>
<proteinExistence type="predicted"/>
<gene>
    <name evidence="2" type="ORF">AAF712_016343</name>
</gene>
<name>A0ABR2Z6Z9_9AGAR</name>
<feature type="region of interest" description="Disordered" evidence="1">
    <location>
        <begin position="283"/>
        <end position="309"/>
    </location>
</feature>
<feature type="region of interest" description="Disordered" evidence="1">
    <location>
        <begin position="325"/>
        <end position="415"/>
    </location>
</feature>
<evidence type="ECO:0008006" key="4">
    <source>
        <dbReference type="Google" id="ProtNLM"/>
    </source>
</evidence>
<organism evidence="2 3">
    <name type="scientific">Marasmius tenuissimus</name>
    <dbReference type="NCBI Taxonomy" id="585030"/>
    <lineage>
        <taxon>Eukaryota</taxon>
        <taxon>Fungi</taxon>
        <taxon>Dikarya</taxon>
        <taxon>Basidiomycota</taxon>
        <taxon>Agaricomycotina</taxon>
        <taxon>Agaricomycetes</taxon>
        <taxon>Agaricomycetidae</taxon>
        <taxon>Agaricales</taxon>
        <taxon>Marasmiineae</taxon>
        <taxon>Marasmiaceae</taxon>
        <taxon>Marasmius</taxon>
    </lineage>
</organism>
<feature type="region of interest" description="Disordered" evidence="1">
    <location>
        <begin position="1"/>
        <end position="76"/>
    </location>
</feature>
<evidence type="ECO:0000313" key="2">
    <source>
        <dbReference type="EMBL" id="KAL0057035.1"/>
    </source>
</evidence>
<feature type="compositionally biased region" description="Basic and acidic residues" evidence="1">
    <location>
        <begin position="1"/>
        <end position="10"/>
    </location>
</feature>
<reference evidence="2 3" key="1">
    <citation type="submission" date="2024-05" db="EMBL/GenBank/DDBJ databases">
        <title>A draft genome resource for the thread blight pathogen Marasmius tenuissimus strain MS-2.</title>
        <authorList>
            <person name="Yulfo-Soto G.E."/>
            <person name="Baruah I.K."/>
            <person name="Amoako-Attah I."/>
            <person name="Bukari Y."/>
            <person name="Meinhardt L.W."/>
            <person name="Bailey B.A."/>
            <person name="Cohen S.P."/>
        </authorList>
    </citation>
    <scope>NUCLEOTIDE SEQUENCE [LARGE SCALE GENOMIC DNA]</scope>
    <source>
        <strain evidence="2 3">MS-2</strain>
    </source>
</reference>
<protein>
    <recommendedName>
        <fullName evidence="4">Retrotransposon gag domain-containing protein</fullName>
    </recommendedName>
</protein>
<evidence type="ECO:0000313" key="3">
    <source>
        <dbReference type="Proteomes" id="UP001437256"/>
    </source>
</evidence>
<feature type="compositionally biased region" description="Basic and acidic residues" evidence="1">
    <location>
        <begin position="347"/>
        <end position="360"/>
    </location>
</feature>